<evidence type="ECO:0000256" key="1">
    <source>
        <dbReference type="ARBA" id="ARBA00022679"/>
    </source>
</evidence>
<evidence type="ECO:0000256" key="2">
    <source>
        <dbReference type="ARBA" id="ARBA00022777"/>
    </source>
</evidence>
<dbReference type="KEGG" id="dho:Dia5BBH33_19820"/>
<dbReference type="InterPro" id="IPR022488">
    <property type="entry name" value="PPK2-related"/>
</dbReference>
<dbReference type="EMBL" id="AP019697">
    <property type="protein sequence ID" value="BBK26047.1"/>
    <property type="molecule type" value="Genomic_DNA"/>
</dbReference>
<dbReference type="PANTHER" id="PTHR34383">
    <property type="entry name" value="POLYPHOSPHATE:AMP PHOSPHOTRANSFERASE-RELATED"/>
    <property type="match status" value="1"/>
</dbReference>
<accession>A0A8D4UW07</accession>
<keyword evidence="5" id="KW-1185">Reference proteome</keyword>
<keyword evidence="1 4" id="KW-0808">Transferase</keyword>
<dbReference type="GO" id="GO:0006797">
    <property type="term" value="P:polyphosphate metabolic process"/>
    <property type="evidence" value="ECO:0007669"/>
    <property type="project" value="InterPro"/>
</dbReference>
<dbReference type="RefSeq" id="WP_022383282.1">
    <property type="nucleotide sequence ID" value="NZ_AP019697.1"/>
</dbReference>
<dbReference type="Pfam" id="PF03976">
    <property type="entry name" value="PPK2"/>
    <property type="match status" value="1"/>
</dbReference>
<name>A0A8D4UW07_9FIRM</name>
<dbReference type="GO" id="GO:0008976">
    <property type="term" value="F:polyphosphate kinase activity"/>
    <property type="evidence" value="ECO:0007669"/>
    <property type="project" value="InterPro"/>
</dbReference>
<dbReference type="Gene3D" id="3.40.50.300">
    <property type="entry name" value="P-loop containing nucleotide triphosphate hydrolases"/>
    <property type="match status" value="1"/>
</dbReference>
<dbReference type="InterPro" id="IPR022300">
    <property type="entry name" value="PPK2-rel_1"/>
</dbReference>
<dbReference type="NCBIfam" id="TIGR03709">
    <property type="entry name" value="PPK2_rel_1"/>
    <property type="match status" value="1"/>
</dbReference>
<protein>
    <submittedName>
        <fullName evidence="4">PPK2 family polyphosphate--nucleotide phosphotransferase</fullName>
    </submittedName>
</protein>
<dbReference type="Proteomes" id="UP000320585">
    <property type="component" value="Chromosome"/>
</dbReference>
<organism evidence="4 5">
    <name type="scientific">Dialister hominis</name>
    <dbReference type="NCBI Taxonomy" id="2582419"/>
    <lineage>
        <taxon>Bacteria</taxon>
        <taxon>Bacillati</taxon>
        <taxon>Bacillota</taxon>
        <taxon>Negativicutes</taxon>
        <taxon>Veillonellales</taxon>
        <taxon>Veillonellaceae</taxon>
        <taxon>Dialister</taxon>
    </lineage>
</organism>
<dbReference type="PANTHER" id="PTHR34383:SF3">
    <property type="entry name" value="POLYPHOSPHATE:AMP PHOSPHOTRANSFERASE"/>
    <property type="match status" value="1"/>
</dbReference>
<keyword evidence="2" id="KW-0418">Kinase</keyword>
<gene>
    <name evidence="4" type="ORF">Dia5BBH33_19820</name>
</gene>
<dbReference type="AlphaFoldDB" id="A0A8D4UW07"/>
<evidence type="ECO:0000313" key="4">
    <source>
        <dbReference type="EMBL" id="BBK26047.1"/>
    </source>
</evidence>
<reference evidence="5" key="1">
    <citation type="submission" date="2019-05" db="EMBL/GenBank/DDBJ databases">
        <title>Complete genome sequencing of Dialister sp. strain 5BBH33.</title>
        <authorList>
            <person name="Sakamoto M."/>
            <person name="Murakami T."/>
            <person name="Mori H."/>
        </authorList>
    </citation>
    <scope>NUCLEOTIDE SEQUENCE [LARGE SCALE GENOMIC DNA]</scope>
    <source>
        <strain evidence="5">5BBH33</strain>
    </source>
</reference>
<proteinExistence type="predicted"/>
<dbReference type="PIRSF" id="PIRSF028756">
    <property type="entry name" value="PPK2_prd"/>
    <property type="match status" value="1"/>
</dbReference>
<dbReference type="SUPFAM" id="SSF52540">
    <property type="entry name" value="P-loop containing nucleoside triphosphate hydrolases"/>
    <property type="match status" value="1"/>
</dbReference>
<sequence>MADEIKDGKVDVTRYMVKEGEKVNLKKYSTKCDVSIDKSQVKNLYFPQVIEKLKDLQEKLYAQNTYGLVVVLQAMDAAGKDGTINHVFASLNPGGVKVVSFKQPTTEEKDHDYMWRINKALPERGDIGIFNRSQYEDVIVTRIHDLVHQGQLPQNLVNKNIWEERYEQINNWEKYLRQNGFMMIKIFLHVSKEEQQKRLIDRIVNQQKNWKFSMSDINERQYWDRYQELYEEMISKTSKDISPWFIIPADQKWYTRYIVALITLQALKKIDPQFPKLDPEVQKQLETFKKLIAQVDVKELAEIQTTLSEKASKENKEN</sequence>
<evidence type="ECO:0000313" key="5">
    <source>
        <dbReference type="Proteomes" id="UP000320585"/>
    </source>
</evidence>
<dbReference type="InterPro" id="IPR016898">
    <property type="entry name" value="Polyphosphate_phosphotransfera"/>
</dbReference>
<feature type="domain" description="Polyphosphate kinase-2-related" evidence="3">
    <location>
        <begin position="51"/>
        <end position="273"/>
    </location>
</feature>
<dbReference type="InterPro" id="IPR027417">
    <property type="entry name" value="P-loop_NTPase"/>
</dbReference>
<dbReference type="GeneID" id="92717182"/>
<evidence type="ECO:0000259" key="3">
    <source>
        <dbReference type="Pfam" id="PF03976"/>
    </source>
</evidence>